<dbReference type="GO" id="GO:0009249">
    <property type="term" value="P:protein lipoylation"/>
    <property type="evidence" value="ECO:0007669"/>
    <property type="project" value="InterPro"/>
</dbReference>
<evidence type="ECO:0000256" key="3">
    <source>
        <dbReference type="ARBA" id="ARBA00008242"/>
    </source>
</evidence>
<sequence length="584" mass="66416">MIQLRRIAFRGYPTLIRGSWLRRSYTIQTPFDNDHPKSVDDAVRQTLENDPNLAGFFDEETVNEATKPKDTQDSVRVLEDDFDFSSIPILKDDEHDDLIHRLNVSNGNGEPATVPSDHFLNHGMGREPITIPTNELLKRAGIMKDAEVPSAAEVATVTEDITSQKIEPPEGFNKLNFQKYLNFINSGDVFQDYKQPNNVKLEDIVHEDLPISIISKFTDPKLNLSIEKYIYDNMPDPRTNELARRMVLYKNKPVIVMGKNQNPFKEINLRLAGLYEIPIIRRMSGGGTVVHDLGNVNFSFIASKEEFHRAKFSGLLVDKLNELIGVDGGSVSNNDKTQYNMPTFKLGINAKGDIINAENEKKVSGSAYQISKGKSLHHGTMLLNVNLKVLGKLLKLSPRRKESIICKSIDSIPSPVQNMGVDEEIFKYCCVNAFIEGYGHQVGTLHEDYDNLIKLNGSDVVKVDNYQELPEEVWENYKRFGDWDWTFGKTPKFQFKLYDEENGYFDVTFVIDRGLVIKEVIVDEDINGYFTRLVETVEQGSVPVLFVGEAVKKHIDDEDIAKLVSWNIDFNINYQRMYDGVKLS</sequence>
<dbReference type="AlphaFoldDB" id="A0A9W6YS87"/>
<keyword evidence="7" id="KW-1185">Reference proteome</keyword>
<reference evidence="6" key="1">
    <citation type="submission" date="2023-04" db="EMBL/GenBank/DDBJ databases">
        <title>Ambrosiozyma monospora NBRC 1965.</title>
        <authorList>
            <person name="Ichikawa N."/>
            <person name="Sato H."/>
            <person name="Tonouchi N."/>
        </authorList>
    </citation>
    <scope>NUCLEOTIDE SEQUENCE</scope>
    <source>
        <strain evidence="6">NBRC 1965</strain>
    </source>
</reference>
<evidence type="ECO:0000259" key="5">
    <source>
        <dbReference type="PROSITE" id="PS51733"/>
    </source>
</evidence>
<dbReference type="PANTHER" id="PTHR12561">
    <property type="entry name" value="LIPOATE-PROTEIN LIGASE"/>
    <property type="match status" value="1"/>
</dbReference>
<evidence type="ECO:0000313" key="6">
    <source>
        <dbReference type="EMBL" id="GMG19149.1"/>
    </source>
</evidence>
<dbReference type="SUPFAM" id="SSF55681">
    <property type="entry name" value="Class II aaRS and biotin synthetases"/>
    <property type="match status" value="1"/>
</dbReference>
<evidence type="ECO:0000256" key="1">
    <source>
        <dbReference type="ARBA" id="ARBA00003253"/>
    </source>
</evidence>
<proteinExistence type="inferred from homology"/>
<evidence type="ECO:0000256" key="2">
    <source>
        <dbReference type="ARBA" id="ARBA00005085"/>
    </source>
</evidence>
<comment type="similarity">
    <text evidence="3">Belongs to the LplA family.</text>
</comment>
<dbReference type="InterPro" id="IPR004143">
    <property type="entry name" value="BPL_LPL_catalytic"/>
</dbReference>
<dbReference type="Pfam" id="PF21948">
    <property type="entry name" value="LplA-B_cat"/>
    <property type="match status" value="1"/>
</dbReference>
<gene>
    <name evidence="6" type="ORF">Amon01_000024300</name>
</gene>
<dbReference type="PROSITE" id="PS51733">
    <property type="entry name" value="BPL_LPL_CATALYTIC"/>
    <property type="match status" value="1"/>
</dbReference>
<evidence type="ECO:0000256" key="4">
    <source>
        <dbReference type="ARBA" id="ARBA00015925"/>
    </source>
</evidence>
<dbReference type="GO" id="GO:0005739">
    <property type="term" value="C:mitochondrion"/>
    <property type="evidence" value="ECO:0007669"/>
    <property type="project" value="TreeGrafter"/>
</dbReference>
<dbReference type="GO" id="GO:0017118">
    <property type="term" value="F:lipoyltransferase activity"/>
    <property type="evidence" value="ECO:0007669"/>
    <property type="project" value="TreeGrafter"/>
</dbReference>
<dbReference type="InterPro" id="IPR004562">
    <property type="entry name" value="LipoylTrfase_LipoateP_Ligase"/>
</dbReference>
<name>A0A9W6YS87_AMBMO</name>
<protein>
    <recommendedName>
        <fullName evidence="4">Putative lipoate-protein ligase A</fullName>
    </recommendedName>
</protein>
<comment type="caution">
    <text evidence="6">The sequence shown here is derived from an EMBL/GenBank/DDBJ whole genome shotgun (WGS) entry which is preliminary data.</text>
</comment>
<dbReference type="Proteomes" id="UP001165063">
    <property type="component" value="Unassembled WGS sequence"/>
</dbReference>
<dbReference type="OrthoDB" id="201621at2759"/>
<accession>A0A9W6YS87</accession>
<comment type="function">
    <text evidence="1">Catalyzes both the ATP-dependent activation of exogenously supplied lipoate to lipoyl-AMP and the transfer of the activated lipoyl onto the lipoyl domains of lipoate-dependent enzymes.</text>
</comment>
<dbReference type="EMBL" id="BSXU01000069">
    <property type="protein sequence ID" value="GMG19149.1"/>
    <property type="molecule type" value="Genomic_DNA"/>
</dbReference>
<organism evidence="6 7">
    <name type="scientific">Ambrosiozyma monospora</name>
    <name type="common">Yeast</name>
    <name type="synonym">Endomycopsis monosporus</name>
    <dbReference type="NCBI Taxonomy" id="43982"/>
    <lineage>
        <taxon>Eukaryota</taxon>
        <taxon>Fungi</taxon>
        <taxon>Dikarya</taxon>
        <taxon>Ascomycota</taxon>
        <taxon>Saccharomycotina</taxon>
        <taxon>Pichiomycetes</taxon>
        <taxon>Pichiales</taxon>
        <taxon>Pichiaceae</taxon>
        <taxon>Ambrosiozyma</taxon>
    </lineage>
</organism>
<evidence type="ECO:0000313" key="7">
    <source>
        <dbReference type="Proteomes" id="UP001165063"/>
    </source>
</evidence>
<feature type="domain" description="BPL/LPL catalytic" evidence="5">
    <location>
        <begin position="240"/>
        <end position="442"/>
    </location>
</feature>
<dbReference type="Gene3D" id="3.30.930.10">
    <property type="entry name" value="Bira Bifunctional Protein, Domain 2"/>
    <property type="match status" value="1"/>
</dbReference>
<comment type="pathway">
    <text evidence="2">Protein modification; protein lipoylation via exogenous pathway; protein N(6)-(lipoyl)lysine from lipoate: step 2/2.</text>
</comment>
<dbReference type="InterPro" id="IPR045864">
    <property type="entry name" value="aa-tRNA-synth_II/BPL/LPL"/>
</dbReference>
<dbReference type="PANTHER" id="PTHR12561:SF3">
    <property type="entry name" value="LIPOYLTRANSFERASE 1, MITOCHONDRIAL"/>
    <property type="match status" value="1"/>
</dbReference>